<keyword evidence="2" id="KW-0238">DNA-binding</keyword>
<evidence type="ECO:0000256" key="1">
    <source>
        <dbReference type="ARBA" id="ARBA00022747"/>
    </source>
</evidence>
<keyword evidence="1" id="KW-0680">Restriction system</keyword>
<protein>
    <submittedName>
        <fullName evidence="3">Uncharacterized protein</fullName>
    </submittedName>
</protein>
<dbReference type="RefSeq" id="WP_268635708.1">
    <property type="nucleotide sequence ID" value="NZ_JAMDLZ010000003.1"/>
</dbReference>
<dbReference type="InterPro" id="IPR044946">
    <property type="entry name" value="Restrct_endonuc_typeI_TRD_sf"/>
</dbReference>
<evidence type="ECO:0000313" key="4">
    <source>
        <dbReference type="Proteomes" id="UP001527052"/>
    </source>
</evidence>
<evidence type="ECO:0000256" key="2">
    <source>
        <dbReference type="ARBA" id="ARBA00023125"/>
    </source>
</evidence>
<sequence>MLPYEISPAKNILLNSLSQNWRKAILDTAPFQQIIDRTFEELKHTMPVCLDDILQFLKIEKYYVSSNSGKGDLPLNKIYFTDTEVKDDSVLFLMSCKMKDIENLRVGICNNDSTVVKVNQNILKMKVKADYIDAIGCEKFTSSELIFSKYIAYYFLSTAGKQQLSTCLQSETSVMKSLKISKLKQLEIPISLNVPYVVEKIEEQIYFNDADHYFNQLDNSKSMFEAFEAILTDVSTNDVIQFKADKRLFTAREFALLFARYIVNSPHYTDLDVSVVLESLVHYSRFVKLHDSEWEDEPIEFYGPHHEIEGDIIIVIKHFEQKWDLPENAKIIFIEER</sequence>
<comment type="caution">
    <text evidence="3">The sequence shown here is derived from an EMBL/GenBank/DDBJ whole genome shotgun (WGS) entry which is preliminary data.</text>
</comment>
<organism evidence="3 4">
    <name type="scientific">Lysinibacillus xylanilyticus</name>
    <dbReference type="NCBI Taxonomy" id="582475"/>
    <lineage>
        <taxon>Bacteria</taxon>
        <taxon>Bacillati</taxon>
        <taxon>Bacillota</taxon>
        <taxon>Bacilli</taxon>
        <taxon>Bacillales</taxon>
        <taxon>Bacillaceae</taxon>
        <taxon>Lysinibacillus</taxon>
    </lineage>
</organism>
<proteinExistence type="predicted"/>
<evidence type="ECO:0000313" key="3">
    <source>
        <dbReference type="EMBL" id="MCY9545470.1"/>
    </source>
</evidence>
<keyword evidence="4" id="KW-1185">Reference proteome</keyword>
<dbReference type="Proteomes" id="UP001527052">
    <property type="component" value="Unassembled WGS sequence"/>
</dbReference>
<reference evidence="3 4" key="1">
    <citation type="submission" date="2022-05" db="EMBL/GenBank/DDBJ databases">
        <title>Genome Sequencing of Bee-Associated Microbes.</title>
        <authorList>
            <person name="Dunlap C."/>
        </authorList>
    </citation>
    <scope>NUCLEOTIDE SEQUENCE [LARGE SCALE GENOMIC DNA]</scope>
    <source>
        <strain evidence="3 4">NRRL BD-083</strain>
    </source>
</reference>
<dbReference type="Gene3D" id="3.90.220.20">
    <property type="entry name" value="DNA methylase specificity domains"/>
    <property type="match status" value="1"/>
</dbReference>
<accession>A0ABT4EIL0</accession>
<name>A0ABT4EIL0_9BACI</name>
<gene>
    <name evidence="3" type="ORF">M5W82_00780</name>
</gene>
<dbReference type="EMBL" id="JAMDLZ010000003">
    <property type="protein sequence ID" value="MCY9545470.1"/>
    <property type="molecule type" value="Genomic_DNA"/>
</dbReference>